<dbReference type="Gene3D" id="3.30.590.20">
    <property type="match status" value="1"/>
</dbReference>
<evidence type="ECO:0000313" key="6">
    <source>
        <dbReference type="Proteomes" id="UP000648239"/>
    </source>
</evidence>
<dbReference type="Pfam" id="PF04107">
    <property type="entry name" value="GCS2"/>
    <property type="match status" value="1"/>
</dbReference>
<dbReference type="GO" id="GO:0005524">
    <property type="term" value="F:ATP binding"/>
    <property type="evidence" value="ECO:0007669"/>
    <property type="project" value="UniProtKB-KW"/>
</dbReference>
<organism evidence="5 6">
    <name type="scientific">Candidatus Polarisedimenticola svalbardensis</name>
    <dbReference type="NCBI Taxonomy" id="2886004"/>
    <lineage>
        <taxon>Bacteria</taxon>
        <taxon>Pseudomonadati</taxon>
        <taxon>Acidobacteriota</taxon>
        <taxon>Candidatus Polarisedimenticolia</taxon>
        <taxon>Candidatus Polarisedimenticolales</taxon>
        <taxon>Candidatus Polarisedimenticolaceae</taxon>
        <taxon>Candidatus Polarisedimenticola</taxon>
    </lineage>
</organism>
<name>A0A8J6XV83_9BACT</name>
<comment type="catalytic activity">
    <reaction evidence="4">
        <text>L-cysteine + L-glutamate + ATP = gamma-L-glutamyl-L-cysteine + ADP + phosphate + H(+)</text>
        <dbReference type="Rhea" id="RHEA:13285"/>
        <dbReference type="ChEBI" id="CHEBI:15378"/>
        <dbReference type="ChEBI" id="CHEBI:29985"/>
        <dbReference type="ChEBI" id="CHEBI:30616"/>
        <dbReference type="ChEBI" id="CHEBI:35235"/>
        <dbReference type="ChEBI" id="CHEBI:43474"/>
        <dbReference type="ChEBI" id="CHEBI:58173"/>
        <dbReference type="ChEBI" id="CHEBI:456216"/>
        <dbReference type="EC" id="6.3.2.2"/>
    </reaction>
</comment>
<dbReference type="InterPro" id="IPR014746">
    <property type="entry name" value="Gln_synth/guanido_kin_cat_dom"/>
</dbReference>
<keyword evidence="2 4" id="KW-0547">Nucleotide-binding</keyword>
<dbReference type="InterPro" id="IPR050141">
    <property type="entry name" value="GCL_type2/YbdK_subfam"/>
</dbReference>
<evidence type="ECO:0000256" key="3">
    <source>
        <dbReference type="ARBA" id="ARBA00022840"/>
    </source>
</evidence>
<reference evidence="5 6" key="1">
    <citation type="submission" date="2020-08" db="EMBL/GenBank/DDBJ databases">
        <title>Acidobacteriota in marine sediments use diverse sulfur dissimilation pathways.</title>
        <authorList>
            <person name="Wasmund K."/>
        </authorList>
    </citation>
    <scope>NUCLEOTIDE SEQUENCE [LARGE SCALE GENOMIC DNA]</scope>
    <source>
        <strain evidence="5">MAG AM4</strain>
    </source>
</reference>
<dbReference type="NCBIfam" id="TIGR02050">
    <property type="entry name" value="gshA_cyan_rel"/>
    <property type="match status" value="1"/>
</dbReference>
<dbReference type="EMBL" id="JACXWD010000060">
    <property type="protein sequence ID" value="MBD3869112.1"/>
    <property type="molecule type" value="Genomic_DNA"/>
</dbReference>
<dbReference type="NCBIfam" id="NF010039">
    <property type="entry name" value="PRK13515.1"/>
    <property type="match status" value="1"/>
</dbReference>
<comment type="caution">
    <text evidence="5">The sequence shown here is derived from an EMBL/GenBank/DDBJ whole genome shotgun (WGS) entry which is preliminary data.</text>
</comment>
<dbReference type="InterPro" id="IPR011793">
    <property type="entry name" value="YbdK"/>
</dbReference>
<keyword evidence="3 4" id="KW-0067">ATP-binding</keyword>
<dbReference type="InterPro" id="IPR006336">
    <property type="entry name" value="GCS2"/>
</dbReference>
<dbReference type="EC" id="6.3.2.2" evidence="4"/>
<dbReference type="PANTHER" id="PTHR36510:SF1">
    <property type="entry name" value="GLUTAMATE--CYSTEINE LIGASE 2-RELATED"/>
    <property type="match status" value="1"/>
</dbReference>
<protein>
    <recommendedName>
        <fullName evidence="4">Putative glutamate--cysteine ligase 2</fullName>
        <ecNumber evidence="4">6.3.2.2</ecNumber>
    </recommendedName>
    <alternativeName>
        <fullName evidence="4">Gamma-glutamylcysteine synthetase 2</fullName>
        <shortName evidence="4">GCS 2</shortName>
        <shortName evidence="4">Gamma-GCS 2</shortName>
    </alternativeName>
</protein>
<proteinExistence type="inferred from homology"/>
<evidence type="ECO:0000256" key="4">
    <source>
        <dbReference type="HAMAP-Rule" id="MF_01609"/>
    </source>
</evidence>
<dbReference type="SUPFAM" id="SSF55931">
    <property type="entry name" value="Glutamine synthetase/guanido kinase"/>
    <property type="match status" value="1"/>
</dbReference>
<dbReference type="AlphaFoldDB" id="A0A8J6XV83"/>
<evidence type="ECO:0000256" key="1">
    <source>
        <dbReference type="ARBA" id="ARBA00022598"/>
    </source>
</evidence>
<evidence type="ECO:0000256" key="2">
    <source>
        <dbReference type="ARBA" id="ARBA00022741"/>
    </source>
</evidence>
<dbReference type="GO" id="GO:0042398">
    <property type="term" value="P:modified amino acid biosynthetic process"/>
    <property type="evidence" value="ECO:0007669"/>
    <property type="project" value="InterPro"/>
</dbReference>
<dbReference type="GO" id="GO:0004357">
    <property type="term" value="F:glutamate-cysteine ligase activity"/>
    <property type="evidence" value="ECO:0007669"/>
    <property type="project" value="UniProtKB-EC"/>
</dbReference>
<gene>
    <name evidence="5" type="ORF">IFK94_13400</name>
</gene>
<accession>A0A8J6XV83</accession>
<comment type="function">
    <text evidence="4">ATP-dependent carboxylate-amine ligase which exhibits weak glutamate--cysteine ligase activity.</text>
</comment>
<dbReference type="Proteomes" id="UP000648239">
    <property type="component" value="Unassembled WGS sequence"/>
</dbReference>
<dbReference type="PANTHER" id="PTHR36510">
    <property type="entry name" value="GLUTAMATE--CYSTEINE LIGASE 2-RELATED"/>
    <property type="match status" value="1"/>
</dbReference>
<dbReference type="HAMAP" id="MF_01609">
    <property type="entry name" value="Glu_cys_ligase_2"/>
    <property type="match status" value="1"/>
</dbReference>
<evidence type="ECO:0000313" key="5">
    <source>
        <dbReference type="EMBL" id="MBD3869112.1"/>
    </source>
</evidence>
<comment type="similarity">
    <text evidence="4">Belongs to the glutamate--cysteine ligase type 2 family. YbdK subfamily.</text>
</comment>
<sequence>MDTSEFTIGIEEEYQIIDPETRDLKSSIQEILEEGRVTLKDQIKPEFLQSQVEIGTHVCNTMSEARAEVTRLRREICRLADKNGLWVAAASTHPFASWDVQKVTAGERYTELEEILVDLARQMVIFGMHVHIGIPDPELRIDIMNQSRYFIPHLLALSTSSPFWNGRDTGLKSYRSIQFESMPRTGIPPFFNGWSEYQAFIETLIATNCIDEATKIWWDIRPHPKFPTLEFRFADICTRVDEVICLASLVLAIVAKLIRLRRNNQSWRSYRHPLIIENKWRAVRWGLDGKLIDFGRRREIAVRSLMEELLEFVDDVVDDLGIRKDVEFTRTIMETGTSADRQLAVYRETGDLKKVVDHLVRETRDGL</sequence>
<keyword evidence="1 4" id="KW-0436">Ligase</keyword>